<dbReference type="EMBL" id="MNQU01000045">
    <property type="protein sequence ID" value="OKZ39391.1"/>
    <property type="molecule type" value="Genomic_DNA"/>
</dbReference>
<dbReference type="AlphaFoldDB" id="A0A1Q6IEU2"/>
<dbReference type="InterPro" id="IPR016181">
    <property type="entry name" value="Acyl_CoA_acyltransferase"/>
</dbReference>
<gene>
    <name evidence="2" type="ORF">BHV79_02140</name>
</gene>
<organism evidence="2 3">
    <name type="scientific">Bacteroides uniformis</name>
    <dbReference type="NCBI Taxonomy" id="820"/>
    <lineage>
        <taxon>Bacteria</taxon>
        <taxon>Pseudomonadati</taxon>
        <taxon>Bacteroidota</taxon>
        <taxon>Bacteroidia</taxon>
        <taxon>Bacteroidales</taxon>
        <taxon>Bacteroidaceae</taxon>
        <taxon>Bacteroides</taxon>
    </lineage>
</organism>
<evidence type="ECO:0000313" key="3">
    <source>
        <dbReference type="Proteomes" id="UP000186549"/>
    </source>
</evidence>
<dbReference type="Pfam" id="PF00583">
    <property type="entry name" value="Acetyltransf_1"/>
    <property type="match status" value="1"/>
</dbReference>
<feature type="domain" description="N-acetyltransferase" evidence="1">
    <location>
        <begin position="9"/>
        <end position="160"/>
    </location>
</feature>
<dbReference type="Gene3D" id="3.40.630.30">
    <property type="match status" value="1"/>
</dbReference>
<dbReference type="CDD" id="cd04301">
    <property type="entry name" value="NAT_SF"/>
    <property type="match status" value="1"/>
</dbReference>
<comment type="caution">
    <text evidence="2">The sequence shown here is derived from an EMBL/GenBank/DDBJ whole genome shotgun (WGS) entry which is preliminary data.</text>
</comment>
<dbReference type="SUPFAM" id="SSF55729">
    <property type="entry name" value="Acyl-CoA N-acyltransferases (Nat)"/>
    <property type="match status" value="1"/>
</dbReference>
<sequence>MTAIEENRIILAPLDAVHEIEAAKEIYLEAFPPAEQRPWDMIVSRCDGRLDLTGIYLDRRLVGMITTWKFDDFIYVEHFVVDPTLRGRNIGSNAIRILQQQCAPLPILLEVEPEHLSPQAMSRIKFYQRLGFHIIDRSYVQPPYDTFLPPVHLWLMSTEPGLSPQNASLLLHRVVYNVTEA</sequence>
<dbReference type="PROSITE" id="PS51186">
    <property type="entry name" value="GNAT"/>
    <property type="match status" value="1"/>
</dbReference>
<accession>A0A1Q6IEU2</accession>
<dbReference type="GO" id="GO:0016747">
    <property type="term" value="F:acyltransferase activity, transferring groups other than amino-acyl groups"/>
    <property type="evidence" value="ECO:0007669"/>
    <property type="project" value="InterPro"/>
</dbReference>
<evidence type="ECO:0000259" key="1">
    <source>
        <dbReference type="PROSITE" id="PS51186"/>
    </source>
</evidence>
<proteinExistence type="predicted"/>
<reference evidence="2 3" key="1">
    <citation type="journal article" date="2016" name="Nat. Biotechnol.">
        <title>Measurement of bacterial replication rates in microbial communities.</title>
        <authorList>
            <person name="Brown C.T."/>
            <person name="Olm M.R."/>
            <person name="Thomas B.C."/>
            <person name="Banfield J.F."/>
        </authorList>
    </citation>
    <scope>NUCLEOTIDE SEQUENCE [LARGE SCALE GENOMIC DNA]</scope>
    <source>
        <strain evidence="2">45_41</strain>
    </source>
</reference>
<name>A0A1Q6IEU2_BACUN</name>
<evidence type="ECO:0000313" key="2">
    <source>
        <dbReference type="EMBL" id="OKZ39391.1"/>
    </source>
</evidence>
<dbReference type="Proteomes" id="UP000186549">
    <property type="component" value="Unassembled WGS sequence"/>
</dbReference>
<dbReference type="InterPro" id="IPR000182">
    <property type="entry name" value="GNAT_dom"/>
</dbReference>
<protein>
    <recommendedName>
        <fullName evidence="1">N-acetyltransferase domain-containing protein</fullName>
    </recommendedName>
</protein>